<keyword evidence="4" id="KW-1185">Reference proteome</keyword>
<evidence type="ECO:0008006" key="5">
    <source>
        <dbReference type="Google" id="ProtNLM"/>
    </source>
</evidence>
<dbReference type="Gene3D" id="3.30.300.30">
    <property type="match status" value="1"/>
</dbReference>
<dbReference type="RefSeq" id="WP_265281615.1">
    <property type="nucleotide sequence ID" value="NZ_QZCW01000001.1"/>
</dbReference>
<dbReference type="Proteomes" id="UP001208935">
    <property type="component" value="Unassembled WGS sequence"/>
</dbReference>
<dbReference type="EMBL" id="QZCW01000001">
    <property type="protein sequence ID" value="MCW5320994.1"/>
    <property type="molecule type" value="Genomic_DNA"/>
</dbReference>
<reference evidence="4" key="1">
    <citation type="submission" date="2023-07" db="EMBL/GenBank/DDBJ databases">
        <title>Verminephrobacter genomes.</title>
        <authorList>
            <person name="Lund M.B."/>
        </authorList>
    </citation>
    <scope>NUCLEOTIDE SEQUENCE [LARGE SCALE GENOMIC DNA]</scope>
    <source>
        <strain evidence="4">AtM5-05</strain>
    </source>
</reference>
<gene>
    <name evidence="3" type="ORF">D5039_07405</name>
</gene>
<proteinExistence type="predicted"/>
<dbReference type="InterPro" id="IPR050237">
    <property type="entry name" value="ATP-dep_AMP-bd_enzyme"/>
</dbReference>
<organism evidence="3 4">
    <name type="scientific">Verminephrobacter aporrectodeae subsp. tuberculatae</name>
    <dbReference type="NCBI Taxonomy" id="1110392"/>
    <lineage>
        <taxon>Bacteria</taxon>
        <taxon>Pseudomonadati</taxon>
        <taxon>Pseudomonadota</taxon>
        <taxon>Betaproteobacteria</taxon>
        <taxon>Burkholderiales</taxon>
        <taxon>Comamonadaceae</taxon>
        <taxon>Verminephrobacter</taxon>
    </lineage>
</organism>
<evidence type="ECO:0000259" key="1">
    <source>
        <dbReference type="Pfam" id="PF00501"/>
    </source>
</evidence>
<dbReference type="Gene3D" id="3.10.129.10">
    <property type="entry name" value="Hotdog Thioesterase"/>
    <property type="match status" value="1"/>
</dbReference>
<name>A0ABT3KRN8_9BURK</name>
<dbReference type="InterPro" id="IPR042099">
    <property type="entry name" value="ANL_N_sf"/>
</dbReference>
<sequence length="600" mass="65761">MAEWWSLSSLACRPPDAARTVAWQSDAQHLSHADLLVRTGCWQRALAQQPQSHCALYLNDPFEFAAALLAAWHAGKTVVIPGDDRPDTVHALRTAGHLLVGDLPAALQACPDDAGATAWNRQALNPSAARMRLYTSGSQGQPEAIDKRLDQLVSELDALEEAFGKVLAGPAAENAQPIVWTTVSHQHIYGLLFLVLWPLAAGRPFGLRRLLYPQDLAACLGACASVLVSTPAHLRRLSNPPDWTQARQQLRGVFSSGGPLPFEVSRFASTVLGQTPIEVFGSSETGGIAWRQCTSAQDPWQLFSDVQWRLDGACLAVRSPRLPDAQWWTTSDRAEPAGPHGFRLLGRADRIVKIEEKRVSLSTIEQQLLKTPWVQEAKALVVDTPVGARVGVVAVLTPAGREQQASRSRRVWLDLLRHALAHSVQAVALPKRWRFVDALPVNAQGKSPESLLRALFTAQTADRTRAPERPEMPAVHWLQRSATESLATLDIHSGLTVFDGHFEVVPILPGVAQLDWALTLGRECFAIPPRFVRLEALKFFRPVQPGTVLYLALQFRPHLADAALCSLGFRLYSHDATTQSEREHASGRSIWSHAPGAVHA</sequence>
<dbReference type="InterPro" id="IPR029069">
    <property type="entry name" value="HotDog_dom_sf"/>
</dbReference>
<dbReference type="Pfam" id="PF00501">
    <property type="entry name" value="AMP-binding"/>
    <property type="match status" value="1"/>
</dbReference>
<feature type="domain" description="ApeI dehydratase-like" evidence="2">
    <location>
        <begin position="483"/>
        <end position="557"/>
    </location>
</feature>
<comment type="caution">
    <text evidence="3">The sequence shown here is derived from an EMBL/GenBank/DDBJ whole genome shotgun (WGS) entry which is preliminary data.</text>
</comment>
<dbReference type="PANTHER" id="PTHR43767">
    <property type="entry name" value="LONG-CHAIN-FATTY-ACID--COA LIGASE"/>
    <property type="match status" value="1"/>
</dbReference>
<evidence type="ECO:0000259" key="2">
    <source>
        <dbReference type="Pfam" id="PF22818"/>
    </source>
</evidence>
<dbReference type="InterPro" id="IPR000873">
    <property type="entry name" value="AMP-dep_synth/lig_dom"/>
</dbReference>
<dbReference type="SUPFAM" id="SSF56801">
    <property type="entry name" value="Acetyl-CoA synthetase-like"/>
    <property type="match status" value="1"/>
</dbReference>
<evidence type="ECO:0000313" key="3">
    <source>
        <dbReference type="EMBL" id="MCW5320994.1"/>
    </source>
</evidence>
<evidence type="ECO:0000313" key="4">
    <source>
        <dbReference type="Proteomes" id="UP001208935"/>
    </source>
</evidence>
<feature type="domain" description="AMP-dependent synthetase/ligase" evidence="1">
    <location>
        <begin position="122"/>
        <end position="300"/>
    </location>
</feature>
<accession>A0ABT3KRN8</accession>
<dbReference type="InterPro" id="IPR054545">
    <property type="entry name" value="ApeI-like"/>
</dbReference>
<dbReference type="SUPFAM" id="SSF54637">
    <property type="entry name" value="Thioesterase/thiol ester dehydrase-isomerase"/>
    <property type="match status" value="1"/>
</dbReference>
<dbReference type="InterPro" id="IPR045851">
    <property type="entry name" value="AMP-bd_C_sf"/>
</dbReference>
<dbReference type="Pfam" id="PF22818">
    <property type="entry name" value="ApeI-like"/>
    <property type="match status" value="1"/>
</dbReference>
<protein>
    <recommendedName>
        <fullName evidence="5">Acyl-coenzyme A synthetase/AMP-(Fatty) acid ligase</fullName>
    </recommendedName>
</protein>
<dbReference type="PANTHER" id="PTHR43767:SF1">
    <property type="entry name" value="NONRIBOSOMAL PEPTIDE SYNTHASE PES1 (EUROFUNG)-RELATED"/>
    <property type="match status" value="1"/>
</dbReference>
<dbReference type="Gene3D" id="3.40.50.12780">
    <property type="entry name" value="N-terminal domain of ligase-like"/>
    <property type="match status" value="1"/>
</dbReference>